<dbReference type="Proteomes" id="UP000006552">
    <property type="component" value="Chromosome"/>
</dbReference>
<sequence length="175" mass="19763">MPRKGFGRNGVIRPCPVSCKREDGARPARHSGARERWSAGLRRSPGEERARRVEVKRGEVVGTAFQCERCGRHRGKRRHVAVRRAESTAFGGKHVGVTLVARIIDRDHLHAGDGAHLNQALLAVGARQRVAQRRRKRAQQDREQRDPGSATASRTLEIHRRKPERPGLSRTVRRF</sequence>
<protein>
    <submittedName>
        <fullName evidence="2">Uncharacterized protein</fullName>
    </submittedName>
</protein>
<keyword evidence="3" id="KW-1185">Reference proteome</keyword>
<reference evidence="2 3" key="1">
    <citation type="journal article" date="2005" name="Arch. Microbiol.">
        <title>The genome sequence of an anaerobic aromatic-degrading denitrifying bacterium, strain EbN1.</title>
        <authorList>
            <person name="Rabus R."/>
            <person name="Kube M."/>
            <person name="Heider J."/>
            <person name="Beck A."/>
            <person name="Heitmann K."/>
            <person name="Widdel F."/>
            <person name="Reinhardt R."/>
        </authorList>
    </citation>
    <scope>NUCLEOTIDE SEQUENCE [LARGE SCALE GENOMIC DNA]</scope>
    <source>
        <strain evidence="2 3">EbN1</strain>
    </source>
</reference>
<dbReference type="STRING" id="76114.ebA6143"/>
<name>Q5NZ79_AROAE</name>
<evidence type="ECO:0000313" key="2">
    <source>
        <dbReference type="EMBL" id="CAI09635.1"/>
    </source>
</evidence>
<feature type="compositionally biased region" description="Basic and acidic residues" evidence="1">
    <location>
        <begin position="20"/>
        <end position="37"/>
    </location>
</feature>
<evidence type="ECO:0000313" key="3">
    <source>
        <dbReference type="Proteomes" id="UP000006552"/>
    </source>
</evidence>
<dbReference type="EMBL" id="CR555306">
    <property type="protein sequence ID" value="CAI09635.1"/>
    <property type="molecule type" value="Genomic_DNA"/>
</dbReference>
<feature type="region of interest" description="Disordered" evidence="1">
    <location>
        <begin position="131"/>
        <end position="175"/>
    </location>
</feature>
<dbReference type="KEGG" id="eba:ebA6143"/>
<feature type="region of interest" description="Disordered" evidence="1">
    <location>
        <begin position="20"/>
        <end position="45"/>
    </location>
</feature>
<organism evidence="2 3">
    <name type="scientific">Aromatoleum aromaticum (strain DSM 19018 / LMG 30748 / EbN1)</name>
    <name type="common">Azoarcus sp. (strain EbN1)</name>
    <dbReference type="NCBI Taxonomy" id="76114"/>
    <lineage>
        <taxon>Bacteria</taxon>
        <taxon>Pseudomonadati</taxon>
        <taxon>Pseudomonadota</taxon>
        <taxon>Betaproteobacteria</taxon>
        <taxon>Rhodocyclales</taxon>
        <taxon>Rhodocyclaceae</taxon>
        <taxon>Aromatoleum</taxon>
    </lineage>
</organism>
<gene>
    <name evidence="2" type="ORF">ebA6143</name>
</gene>
<proteinExistence type="predicted"/>
<dbReference type="AlphaFoldDB" id="Q5NZ79"/>
<accession>Q5NZ79</accession>
<dbReference type="HOGENOM" id="CLU_1529522_0_0_4"/>
<evidence type="ECO:0000256" key="1">
    <source>
        <dbReference type="SAM" id="MobiDB-lite"/>
    </source>
</evidence>